<keyword evidence="3" id="KW-1185">Reference proteome</keyword>
<dbReference type="PATRIC" id="fig|1280949.3.peg.1876"/>
<name>A0A069E799_9PROT</name>
<evidence type="ECO:0000256" key="1">
    <source>
        <dbReference type="SAM" id="Phobius"/>
    </source>
</evidence>
<feature type="transmembrane region" description="Helical" evidence="1">
    <location>
        <begin position="87"/>
        <end position="105"/>
    </location>
</feature>
<dbReference type="Proteomes" id="UP000027446">
    <property type="component" value="Unassembled WGS sequence"/>
</dbReference>
<dbReference type="AlphaFoldDB" id="A0A069E799"/>
<feature type="transmembrane region" description="Helical" evidence="1">
    <location>
        <begin position="195"/>
        <end position="214"/>
    </location>
</feature>
<sequence>MRVPLMILSALGAGLVAGRKLLGKEISGRKSKAVESAVQEARHRIRADTMLFVSRSFRRFAIATGIKLAILLWLWGLHHFAGMPRPIFATITVMTLAAFMIRDLWINYPAIKLTLTELHRHGWHPKRAVTETIAARVFEEVLVEAGNQKQTRTGAVMLMLAGEDRSQMHHDVATAVADVARVTTWDDIRPYMISAVVRIGTLALIYSASVWILVHY</sequence>
<keyword evidence="1" id="KW-0812">Transmembrane</keyword>
<evidence type="ECO:0000313" key="3">
    <source>
        <dbReference type="Proteomes" id="UP000027446"/>
    </source>
</evidence>
<comment type="caution">
    <text evidence="2">The sequence shown here is derived from an EMBL/GenBank/DDBJ whole genome shotgun (WGS) entry which is preliminary data.</text>
</comment>
<dbReference type="STRING" id="1280949.HAD_09190"/>
<proteinExistence type="predicted"/>
<keyword evidence="1" id="KW-0472">Membrane</keyword>
<feature type="transmembrane region" description="Helical" evidence="1">
    <location>
        <begin position="60"/>
        <end position="81"/>
    </location>
</feature>
<accession>A0A069E799</accession>
<evidence type="ECO:0000313" key="2">
    <source>
        <dbReference type="EMBL" id="KCZ85849.1"/>
    </source>
</evidence>
<protein>
    <submittedName>
        <fullName evidence="2">Uncharacterized protein</fullName>
    </submittedName>
</protein>
<organism evidence="2 3">
    <name type="scientific">Hyphomonas adhaerens MHS-3</name>
    <dbReference type="NCBI Taxonomy" id="1280949"/>
    <lineage>
        <taxon>Bacteria</taxon>
        <taxon>Pseudomonadati</taxon>
        <taxon>Pseudomonadota</taxon>
        <taxon>Alphaproteobacteria</taxon>
        <taxon>Hyphomonadales</taxon>
        <taxon>Hyphomonadaceae</taxon>
        <taxon>Hyphomonas</taxon>
    </lineage>
</organism>
<reference evidence="2 3" key="1">
    <citation type="journal article" date="2014" name="Antonie Van Leeuwenhoek">
        <title>Hyphomonas beringensis sp. nov. and Hyphomonas chukchiensis sp. nov., isolated from surface seawater of the Bering Sea and Chukchi Sea.</title>
        <authorList>
            <person name="Li C."/>
            <person name="Lai Q."/>
            <person name="Li G."/>
            <person name="Dong C."/>
            <person name="Wang J."/>
            <person name="Liao Y."/>
            <person name="Shao Z."/>
        </authorList>
    </citation>
    <scope>NUCLEOTIDE SEQUENCE [LARGE SCALE GENOMIC DNA]</scope>
    <source>
        <strain evidence="2 3">MHS-3</strain>
    </source>
</reference>
<keyword evidence="1" id="KW-1133">Transmembrane helix</keyword>
<dbReference type="EMBL" id="ARYH01000001">
    <property type="protein sequence ID" value="KCZ85849.1"/>
    <property type="molecule type" value="Genomic_DNA"/>
</dbReference>
<gene>
    <name evidence="2" type="ORF">HAD_09190</name>
</gene>
<dbReference type="eggNOG" id="ENOG50340CC">
    <property type="taxonomic scope" value="Bacteria"/>
</dbReference>